<dbReference type="Proteomes" id="UP000784880">
    <property type="component" value="Unassembled WGS sequence"/>
</dbReference>
<evidence type="ECO:0000313" key="2">
    <source>
        <dbReference type="Proteomes" id="UP000784880"/>
    </source>
</evidence>
<gene>
    <name evidence="1" type="ORF">KS419_21925</name>
</gene>
<dbReference type="RefSeq" id="WP_217068951.1">
    <property type="nucleotide sequence ID" value="NZ_JAHQCS010000178.1"/>
</dbReference>
<keyword evidence="2" id="KW-1185">Reference proteome</keyword>
<accession>A0ABS6JL51</accession>
<proteinExistence type="predicted"/>
<comment type="caution">
    <text evidence="1">The sequence shown here is derived from an EMBL/GenBank/DDBJ whole genome shotgun (WGS) entry which is preliminary data.</text>
</comment>
<dbReference type="Pfam" id="PF13814">
    <property type="entry name" value="Replic_Relax"/>
    <property type="match status" value="1"/>
</dbReference>
<dbReference type="InterPro" id="IPR025855">
    <property type="entry name" value="Replic_Relax"/>
</dbReference>
<reference evidence="1 2" key="1">
    <citation type="submission" date="2021-06" db="EMBL/GenBank/DDBJ databases">
        <title>Bacillus sp. RD4P76, an endophyte from a halophyte.</title>
        <authorList>
            <person name="Sun J.-Q."/>
        </authorList>
    </citation>
    <scope>NUCLEOTIDE SEQUENCE [LARGE SCALE GENOMIC DNA]</scope>
    <source>
        <strain evidence="1 2">CGMCC 1.15917</strain>
    </source>
</reference>
<protein>
    <submittedName>
        <fullName evidence="1">Replication-relaxation family protein</fullName>
    </submittedName>
</protein>
<name>A0ABS6JL51_9BACI</name>
<evidence type="ECO:0000313" key="1">
    <source>
        <dbReference type="EMBL" id="MBU9714402.1"/>
    </source>
</evidence>
<sequence>MIHRDKQIIKAVEKFRCLERYHIERMFFNHCQRPQNNANISLKRLRDRGYLVKAPSRMPYVYIPKSNTSIKRNSNKIDHFLAIADTFIDLAQPKTFDIEPRFNADVRPDIWVVFRNSPFYFEVQRTVYSQKVMQKKIDLYEEFYKSGEWQSFKWQPKNKKVFPYVILLSDCKYDLKTKNVKVFQFKSVHDILITLQTAK</sequence>
<organism evidence="1 2">
    <name type="scientific">Evansella tamaricis</name>
    <dbReference type="NCBI Taxonomy" id="2069301"/>
    <lineage>
        <taxon>Bacteria</taxon>
        <taxon>Bacillati</taxon>
        <taxon>Bacillota</taxon>
        <taxon>Bacilli</taxon>
        <taxon>Bacillales</taxon>
        <taxon>Bacillaceae</taxon>
        <taxon>Evansella</taxon>
    </lineage>
</organism>
<dbReference type="EMBL" id="JAHQCS010000178">
    <property type="protein sequence ID" value="MBU9714402.1"/>
    <property type="molecule type" value="Genomic_DNA"/>
</dbReference>